<proteinExistence type="predicted"/>
<protein>
    <submittedName>
        <fullName evidence="1">Nitrogenase molybdenum-iron protein NifN</fullName>
    </submittedName>
</protein>
<comment type="caution">
    <text evidence="1">The sequence shown here is derived from an EMBL/GenBank/DDBJ whole genome shotgun (WGS) entry which is preliminary data.</text>
</comment>
<dbReference type="Gene3D" id="3.40.50.1980">
    <property type="entry name" value="Nitrogenase molybdenum iron protein domain"/>
    <property type="match status" value="1"/>
</dbReference>
<keyword evidence="2" id="KW-1185">Reference proteome</keyword>
<evidence type="ECO:0000313" key="1">
    <source>
        <dbReference type="EMBL" id="RWX44637.1"/>
    </source>
</evidence>
<dbReference type="AlphaFoldDB" id="A0A3S4T7G6"/>
<dbReference type="Proteomes" id="UP000288086">
    <property type="component" value="Unassembled WGS sequence"/>
</dbReference>
<organism evidence="1 2">
    <name type="scientific">Candidatus Electrothrix communis</name>
    <dbReference type="NCBI Taxonomy" id="1859133"/>
    <lineage>
        <taxon>Bacteria</taxon>
        <taxon>Pseudomonadati</taxon>
        <taxon>Thermodesulfobacteriota</taxon>
        <taxon>Desulfobulbia</taxon>
        <taxon>Desulfobulbales</taxon>
        <taxon>Desulfobulbaceae</taxon>
        <taxon>Candidatus Electrothrix</taxon>
    </lineage>
</organism>
<evidence type="ECO:0000313" key="2">
    <source>
        <dbReference type="Proteomes" id="UP000288086"/>
    </source>
</evidence>
<dbReference type="SUPFAM" id="SSF53807">
    <property type="entry name" value="Helical backbone' metal receptor"/>
    <property type="match status" value="1"/>
</dbReference>
<sequence length="58" mass="6044">MSKNHPNYISTTNACKLCKPLGACLAFKGIEGTVPYLHGSQAAPPTCAVTSLVIITNP</sequence>
<reference evidence="1 2" key="1">
    <citation type="submission" date="2017-01" db="EMBL/GenBank/DDBJ databases">
        <title>The cable genome- insights into the physiology and evolution of filamentous bacteria capable of sulfide oxidation via long distance electron transfer.</title>
        <authorList>
            <person name="Schreiber L."/>
            <person name="Bjerg J.T."/>
            <person name="Boggild A."/>
            <person name="Van De Vossenberg J."/>
            <person name="Meysman F."/>
            <person name="Nielsen L.P."/>
            <person name="Schramm A."/>
            <person name="Kjeldsen K.U."/>
        </authorList>
    </citation>
    <scope>NUCLEOTIDE SEQUENCE [LARGE SCALE GENOMIC DNA]</scope>
    <source>
        <strain evidence="1">A1</strain>
    </source>
</reference>
<gene>
    <name evidence="1" type="ORF">VT98_13702</name>
</gene>
<name>A0A3S4T7G6_9BACT</name>
<dbReference type="EMBL" id="MTKP01000370">
    <property type="protein sequence ID" value="RWX44637.1"/>
    <property type="molecule type" value="Genomic_DNA"/>
</dbReference>
<accession>A0A3S4T7G6</accession>